<dbReference type="EMBL" id="HBEG01028803">
    <property type="protein sequence ID" value="CAD8365758.1"/>
    <property type="molecule type" value="Transcribed_RNA"/>
</dbReference>
<proteinExistence type="predicted"/>
<feature type="region of interest" description="Disordered" evidence="1">
    <location>
        <begin position="65"/>
        <end position="95"/>
    </location>
</feature>
<sequence>MGEVCFKACDDELEELPVMQVNHMRPRPKQKSRSKAMESDRDVGYGTISHQTCTGVGLCSGGDPVDEDELSAPSVPAHQRRREETAFPPKPSPSLFKLGKPDFTGQWICSDVGGDIEGFMVAVNFSWARRTAAQIIDYGIGRASRHIVQRGNEFVVECGGFLPTVFQQRFKVGRGPQMTEGPEGSVLVTPTWEKGYVLSVLQSELDGSEPSCWKQYFQGKDLVVQIIARTGESGIWRFTKK</sequence>
<organism evidence="2">
    <name type="scientific">Pyrodinium bahamense</name>
    <dbReference type="NCBI Taxonomy" id="73915"/>
    <lineage>
        <taxon>Eukaryota</taxon>
        <taxon>Sar</taxon>
        <taxon>Alveolata</taxon>
        <taxon>Dinophyceae</taxon>
        <taxon>Gonyaulacales</taxon>
        <taxon>Pyrocystaceae</taxon>
        <taxon>Pyrodinium</taxon>
    </lineage>
</organism>
<name>A0A7S0FJP2_9DINO</name>
<dbReference type="SUPFAM" id="SSF50814">
    <property type="entry name" value="Lipocalins"/>
    <property type="match status" value="1"/>
</dbReference>
<evidence type="ECO:0000313" key="2">
    <source>
        <dbReference type="EMBL" id="CAD8365758.1"/>
    </source>
</evidence>
<evidence type="ECO:0000256" key="1">
    <source>
        <dbReference type="SAM" id="MobiDB-lite"/>
    </source>
</evidence>
<protein>
    <submittedName>
        <fullName evidence="2">Uncharacterized protein</fullName>
    </submittedName>
</protein>
<dbReference type="AlphaFoldDB" id="A0A7S0FJP2"/>
<dbReference type="InterPro" id="IPR012674">
    <property type="entry name" value="Calycin"/>
</dbReference>
<gene>
    <name evidence="2" type="ORF">PBAH0796_LOCUS17543</name>
</gene>
<accession>A0A7S0FJP2</accession>
<reference evidence="2" key="1">
    <citation type="submission" date="2021-01" db="EMBL/GenBank/DDBJ databases">
        <authorList>
            <person name="Corre E."/>
            <person name="Pelletier E."/>
            <person name="Niang G."/>
            <person name="Scheremetjew M."/>
            <person name="Finn R."/>
            <person name="Kale V."/>
            <person name="Holt S."/>
            <person name="Cochrane G."/>
            <person name="Meng A."/>
            <person name="Brown T."/>
            <person name="Cohen L."/>
        </authorList>
    </citation>
    <scope>NUCLEOTIDE SEQUENCE</scope>
    <source>
        <strain evidence="2">Pbaha01</strain>
    </source>
</reference>